<dbReference type="SUPFAM" id="SSF51445">
    <property type="entry name" value="(Trans)glycosidases"/>
    <property type="match status" value="1"/>
</dbReference>
<accession>A0A852W6H2</accession>
<proteinExistence type="predicted"/>
<dbReference type="AlphaFoldDB" id="A0A852W6H2"/>
<reference evidence="1 2" key="1">
    <citation type="submission" date="2020-07" db="EMBL/GenBank/DDBJ databases">
        <title>Sequencing the genomes of 1000 actinobacteria strains.</title>
        <authorList>
            <person name="Klenk H.-P."/>
        </authorList>
    </citation>
    <scope>NUCLEOTIDE SEQUENCE [LARGE SCALE GENOMIC DNA]</scope>
    <source>
        <strain evidence="1 2">DSM 44749</strain>
    </source>
</reference>
<evidence type="ECO:0000313" key="1">
    <source>
        <dbReference type="EMBL" id="NYG01082.1"/>
    </source>
</evidence>
<dbReference type="Proteomes" id="UP000549695">
    <property type="component" value="Unassembled WGS sequence"/>
</dbReference>
<dbReference type="GeneID" id="98051166"/>
<sequence>MRCGIYPGGPVGGDGEIIGPICDDPRSIDSSLAWLRGSKPFHLRAYAQFTDERAAGNVQVQHPQAPERYLSENTRLDLVLQYQSTSGDIAGFCAFVARMIDEYGPVLGAVQIGEEANVTDNPVLDGAFLRVLEAVGSAILVAKNSARRSCPGVLIGTNTTQLMADPHFYRRLLDSVRPDVAGHLDYLGLDAFPDVFVPLPPGADLAAVCTWLLSSHRSDSLAPAGLGDMPLHLTEHGWPTGPGRDGERQSAMLEAMFASALQPDSGVTSYTHFSLRDASDDGSLFGGFGLMTSDYSPKPAFHRYRHLIDQHATGA</sequence>
<evidence type="ECO:0000313" key="2">
    <source>
        <dbReference type="Proteomes" id="UP000549695"/>
    </source>
</evidence>
<dbReference type="Gene3D" id="3.20.20.80">
    <property type="entry name" value="Glycosidases"/>
    <property type="match status" value="1"/>
</dbReference>
<keyword evidence="2" id="KW-1185">Reference proteome</keyword>
<gene>
    <name evidence="1" type="ORF">HDA37_001367</name>
</gene>
<dbReference type="RefSeq" id="WP_179760605.1">
    <property type="nucleotide sequence ID" value="NZ_BAAAJZ010000008.1"/>
</dbReference>
<comment type="caution">
    <text evidence="1">The sequence shown here is derived from an EMBL/GenBank/DDBJ whole genome shotgun (WGS) entry which is preliminary data.</text>
</comment>
<dbReference type="EMBL" id="JACCCZ010000001">
    <property type="protein sequence ID" value="NYG01082.1"/>
    <property type="molecule type" value="Genomic_DNA"/>
</dbReference>
<dbReference type="InterPro" id="IPR017853">
    <property type="entry name" value="GH"/>
</dbReference>
<protein>
    <submittedName>
        <fullName evidence="1">Uncharacterized protein</fullName>
    </submittedName>
</protein>
<name>A0A852W6H2_PSEA5</name>
<organism evidence="1 2">
    <name type="scientific">Pseudonocardia alni</name>
    <name type="common">Amycolata alni</name>
    <dbReference type="NCBI Taxonomy" id="33907"/>
    <lineage>
        <taxon>Bacteria</taxon>
        <taxon>Bacillati</taxon>
        <taxon>Actinomycetota</taxon>
        <taxon>Actinomycetes</taxon>
        <taxon>Pseudonocardiales</taxon>
        <taxon>Pseudonocardiaceae</taxon>
        <taxon>Pseudonocardia</taxon>
    </lineage>
</organism>